<evidence type="ECO:0000256" key="2">
    <source>
        <dbReference type="ARBA" id="ARBA00022679"/>
    </source>
</evidence>
<dbReference type="Gene3D" id="3.40.50.150">
    <property type="entry name" value="Vaccinia Virus protein VP39"/>
    <property type="match status" value="1"/>
</dbReference>
<evidence type="ECO:0000256" key="3">
    <source>
        <dbReference type="ARBA" id="ARBA00022691"/>
    </source>
</evidence>
<evidence type="ECO:0000256" key="1">
    <source>
        <dbReference type="ARBA" id="ARBA00022603"/>
    </source>
</evidence>
<name>A0A554LHJ2_9BACT</name>
<evidence type="ECO:0000313" key="5">
    <source>
        <dbReference type="EMBL" id="TSC92149.1"/>
    </source>
</evidence>
<dbReference type="PRINTS" id="PR00506">
    <property type="entry name" value="D21N6MTFRASE"/>
</dbReference>
<dbReference type="AlphaFoldDB" id="A0A554LHJ2"/>
<feature type="domain" description="DNA methylase N-4/N-6" evidence="4">
    <location>
        <begin position="2"/>
        <end position="80"/>
    </location>
</feature>
<proteinExistence type="predicted"/>
<gene>
    <name evidence="5" type="ORF">CEN91_553</name>
</gene>
<accession>A0A554LHJ2</accession>
<dbReference type="InterPro" id="IPR002295">
    <property type="entry name" value="N4/N6-MTase_EcoPI_Mod-like"/>
</dbReference>
<dbReference type="GO" id="GO:0008170">
    <property type="term" value="F:N-methyltransferase activity"/>
    <property type="evidence" value="ECO:0007669"/>
    <property type="project" value="InterPro"/>
</dbReference>
<evidence type="ECO:0000259" key="4">
    <source>
        <dbReference type="Pfam" id="PF01555"/>
    </source>
</evidence>
<keyword evidence="2" id="KW-0808">Transferase</keyword>
<dbReference type="Proteomes" id="UP000315589">
    <property type="component" value="Unassembled WGS sequence"/>
</dbReference>
<protein>
    <recommendedName>
        <fullName evidence="4">DNA methylase N-4/N-6 domain-containing protein</fullName>
    </recommendedName>
</protein>
<dbReference type="Pfam" id="PF01555">
    <property type="entry name" value="N6_N4_Mtase"/>
    <property type="match status" value="1"/>
</dbReference>
<dbReference type="InterPro" id="IPR002941">
    <property type="entry name" value="DNA_methylase_N4/N6"/>
</dbReference>
<dbReference type="EMBL" id="VMGI01000086">
    <property type="protein sequence ID" value="TSC92149.1"/>
    <property type="molecule type" value="Genomic_DNA"/>
</dbReference>
<keyword evidence="1" id="KW-0489">Methyltransferase</keyword>
<comment type="caution">
    <text evidence="5">The sequence shown here is derived from an EMBL/GenBank/DDBJ whole genome shotgun (WGS) entry which is preliminary data.</text>
</comment>
<organism evidence="5 6">
    <name type="scientific">Candidatus Berkelbacteria bacterium Licking1014_85</name>
    <dbReference type="NCBI Taxonomy" id="2017148"/>
    <lineage>
        <taxon>Bacteria</taxon>
        <taxon>Candidatus Berkelbacteria</taxon>
    </lineage>
</organism>
<keyword evidence="3" id="KW-0949">S-adenosyl-L-methionine</keyword>
<dbReference type="InterPro" id="IPR029063">
    <property type="entry name" value="SAM-dependent_MTases_sf"/>
</dbReference>
<reference evidence="5 6" key="1">
    <citation type="submission" date="2017-07" db="EMBL/GenBank/DDBJ databases">
        <title>Mechanisms for carbon and nitrogen cycling indicate functional differentiation within the Candidate Phyla Radiation.</title>
        <authorList>
            <person name="Danczak R.E."/>
            <person name="Johnston M.D."/>
            <person name="Kenah C."/>
            <person name="Slattery M."/>
            <person name="Wrighton K.C."/>
            <person name="Wilkins M.J."/>
        </authorList>
    </citation>
    <scope>NUCLEOTIDE SEQUENCE [LARGE SCALE GENOMIC DNA]</scope>
    <source>
        <strain evidence="5">Licking1014_85</strain>
    </source>
</reference>
<dbReference type="SUPFAM" id="SSF53335">
    <property type="entry name" value="S-adenosyl-L-methionine-dependent methyltransferases"/>
    <property type="match status" value="1"/>
</dbReference>
<dbReference type="GO" id="GO:0003677">
    <property type="term" value="F:DNA binding"/>
    <property type="evidence" value="ECO:0007669"/>
    <property type="project" value="InterPro"/>
</dbReference>
<dbReference type="GO" id="GO:0032259">
    <property type="term" value="P:methylation"/>
    <property type="evidence" value="ECO:0007669"/>
    <property type="project" value="UniProtKB-KW"/>
</dbReference>
<evidence type="ECO:0000313" key="6">
    <source>
        <dbReference type="Proteomes" id="UP000315589"/>
    </source>
</evidence>
<feature type="non-terminal residue" evidence="5">
    <location>
        <position position="1"/>
    </location>
</feature>
<sequence length="357" mass="41487">RGRALTSVWSMSDINVMALERTPYSTQKPSVLLERIIKSSSSEDDIIADLFCGSGTTGAVAEKLGRRWIMSDIGRFAIHTTRKRFLDIPNCQPFVVQNLGKYERHRWMKINGDFDKYINFILELYHAEPMEGYENLHGKKGNTFVRIGSVDAPVTLAEIQEALDECKENNIKNLDVLGWEWEMGLHDMVKDEAERFGVKLKTLQIPREVMQVDQNTKQEVKFYELAYLDVDAKIGDEFDKKKNPLRVIITLKNFILENPELIPQEVRDKIKNWSDFIDYWAVDWLFDQHPEEDSASAKATADRDVFHNMNQEYRTRKTPKLNLSMYYDYPKSGKYKILVKVIDIFGNDTTKLVEVKV</sequence>